<keyword evidence="4 6" id="KW-0255">Endonuclease</keyword>
<feature type="domain" description="RNase III" evidence="7">
    <location>
        <begin position="21"/>
        <end position="154"/>
    </location>
</feature>
<keyword evidence="5 6" id="KW-0378">Hydrolase</keyword>
<evidence type="ECO:0000256" key="3">
    <source>
        <dbReference type="ARBA" id="ARBA00022722"/>
    </source>
</evidence>
<proteinExistence type="inferred from homology"/>
<comment type="cofactor">
    <cofactor evidence="6">
        <name>Mg(2+)</name>
        <dbReference type="ChEBI" id="CHEBI:18420"/>
    </cofactor>
</comment>
<comment type="function">
    <text evidence="6">Involved in correct processing of both the 5' and 3' ends of 23S rRNA precursor. Processes 30S rRNA precursor transcript even in absence of ribonuclease 3 (Rnc); Rnc processes 30S rRNA into smaller rRNA precursors.</text>
</comment>
<dbReference type="GO" id="GO:0005737">
    <property type="term" value="C:cytoplasm"/>
    <property type="evidence" value="ECO:0007669"/>
    <property type="project" value="UniProtKB-SubCell"/>
</dbReference>
<organism evidence="8 9">
    <name type="scientific">Garciella nitratireducens DSM 15102</name>
    <dbReference type="NCBI Taxonomy" id="1121911"/>
    <lineage>
        <taxon>Bacteria</taxon>
        <taxon>Bacillati</taxon>
        <taxon>Bacillota</taxon>
        <taxon>Clostridia</taxon>
        <taxon>Eubacteriales</taxon>
        <taxon>Eubacteriaceae</taxon>
        <taxon>Garciella</taxon>
    </lineage>
</organism>
<protein>
    <recommendedName>
        <fullName evidence="6">Mini-ribonuclease 3</fullName>
        <shortName evidence="6">Mini-3</shortName>
        <shortName evidence="6">Mini-RNase 3</shortName>
        <ecNumber evidence="6">3.1.26.-</ecNumber>
    </recommendedName>
    <alternativeName>
        <fullName evidence="6">Mini-RNase III</fullName>
        <shortName evidence="6">Mini-III</shortName>
    </alternativeName>
</protein>
<gene>
    <name evidence="6" type="primary">mrnC</name>
    <name evidence="8" type="ORF">SAMN02745973_02120</name>
</gene>
<evidence type="ECO:0000259" key="7">
    <source>
        <dbReference type="SMART" id="SM00535"/>
    </source>
</evidence>
<comment type="similarity">
    <text evidence="6">Belongs to the MrnC RNase family.</text>
</comment>
<dbReference type="Gene3D" id="1.10.1520.10">
    <property type="entry name" value="Ribonuclease III domain"/>
    <property type="match status" value="1"/>
</dbReference>
<keyword evidence="6" id="KW-0694">RNA-binding</keyword>
<evidence type="ECO:0000256" key="2">
    <source>
        <dbReference type="ARBA" id="ARBA00022552"/>
    </source>
</evidence>
<keyword evidence="6" id="KW-0699">rRNA-binding</keyword>
<dbReference type="PIRSF" id="PIRSF005520">
    <property type="entry name" value="UCP005520"/>
    <property type="match status" value="1"/>
</dbReference>
<dbReference type="EMBL" id="FUWV01000018">
    <property type="protein sequence ID" value="SJZ92043.1"/>
    <property type="molecule type" value="Genomic_DNA"/>
</dbReference>
<dbReference type="Proteomes" id="UP000196365">
    <property type="component" value="Unassembled WGS sequence"/>
</dbReference>
<dbReference type="PANTHER" id="PTHR34276:SF1">
    <property type="entry name" value="MINI-RIBONUCLEASE 3"/>
    <property type="match status" value="1"/>
</dbReference>
<dbReference type="AlphaFoldDB" id="A0A1T4PKF4"/>
<keyword evidence="3 6" id="KW-0540">Nuclease</keyword>
<accession>A0A1T4PKF4</accession>
<evidence type="ECO:0000256" key="5">
    <source>
        <dbReference type="ARBA" id="ARBA00022801"/>
    </source>
</evidence>
<evidence type="ECO:0000256" key="4">
    <source>
        <dbReference type="ARBA" id="ARBA00022759"/>
    </source>
</evidence>
<dbReference type="Pfam" id="PF00636">
    <property type="entry name" value="Ribonuclease_3"/>
    <property type="match status" value="1"/>
</dbReference>
<keyword evidence="9" id="KW-1185">Reference proteome</keyword>
<evidence type="ECO:0000313" key="9">
    <source>
        <dbReference type="Proteomes" id="UP000196365"/>
    </source>
</evidence>
<dbReference type="CDD" id="cd00593">
    <property type="entry name" value="RIBOc"/>
    <property type="match status" value="1"/>
</dbReference>
<dbReference type="InterPro" id="IPR008226">
    <property type="entry name" value="Mini3_fam"/>
</dbReference>
<dbReference type="PANTHER" id="PTHR34276">
    <property type="entry name" value="MINI-RIBONUCLEASE 3"/>
    <property type="match status" value="1"/>
</dbReference>
<keyword evidence="1 6" id="KW-0690">Ribosome biogenesis</keyword>
<keyword evidence="2 6" id="KW-0698">rRNA processing</keyword>
<dbReference type="GO" id="GO:0006364">
    <property type="term" value="P:rRNA processing"/>
    <property type="evidence" value="ECO:0007669"/>
    <property type="project" value="UniProtKB-UniRule"/>
</dbReference>
<keyword evidence="6" id="KW-0460">Magnesium</keyword>
<evidence type="ECO:0000313" key="8">
    <source>
        <dbReference type="EMBL" id="SJZ92043.1"/>
    </source>
</evidence>
<dbReference type="GO" id="GO:0004525">
    <property type="term" value="F:ribonuclease III activity"/>
    <property type="evidence" value="ECO:0007669"/>
    <property type="project" value="InterPro"/>
</dbReference>
<evidence type="ECO:0000256" key="6">
    <source>
        <dbReference type="HAMAP-Rule" id="MF_01468"/>
    </source>
</evidence>
<dbReference type="SUPFAM" id="SSF69065">
    <property type="entry name" value="RNase III domain-like"/>
    <property type="match status" value="1"/>
</dbReference>
<dbReference type="RefSeq" id="WP_087679448.1">
    <property type="nucleotide sequence ID" value="NZ_FUWV01000018.1"/>
</dbReference>
<sequence length="161" mass="18614">MEEDINMNFSQQQLSKEKIIELLKDSLKEKEVKSLNPLILAYIGDAIYEVSVRKYLIQSKKKSVNQLHKTAIQFVKAKSQSCIIHYMMDNLTPEEQMIVKRGRNSKSQTVPKHANISDYRYATGFEALIGYLYLIGEEKRLVNILAKSIEFIQNELDENPS</sequence>
<keyword evidence="6" id="KW-0963">Cytoplasm</keyword>
<dbReference type="SMART" id="SM00535">
    <property type="entry name" value="RIBOc"/>
    <property type="match status" value="1"/>
</dbReference>
<evidence type="ECO:0000256" key="1">
    <source>
        <dbReference type="ARBA" id="ARBA00022517"/>
    </source>
</evidence>
<comment type="subcellular location">
    <subcellularLocation>
        <location evidence="6">Cytoplasm</location>
    </subcellularLocation>
</comment>
<reference evidence="8 9" key="1">
    <citation type="submission" date="2017-02" db="EMBL/GenBank/DDBJ databases">
        <authorList>
            <person name="Peterson S.W."/>
        </authorList>
    </citation>
    <scope>NUCLEOTIDE SEQUENCE [LARGE SCALE GENOMIC DNA]</scope>
    <source>
        <strain evidence="8 9">DSM 15102</strain>
    </source>
</reference>
<name>A0A1T4PKF4_9FIRM</name>
<dbReference type="EC" id="3.1.26.-" evidence="6"/>
<dbReference type="HAMAP" id="MF_01468">
    <property type="entry name" value="RNase_Mini_III"/>
    <property type="match status" value="1"/>
</dbReference>
<dbReference type="InterPro" id="IPR000999">
    <property type="entry name" value="RNase_III_dom"/>
</dbReference>
<dbReference type="OrthoDB" id="46571at2"/>
<feature type="active site" evidence="6">
    <location>
        <position position="45"/>
    </location>
</feature>
<comment type="subunit">
    <text evidence="6">Homodimer.</text>
</comment>
<dbReference type="GO" id="GO:0019843">
    <property type="term" value="F:rRNA binding"/>
    <property type="evidence" value="ECO:0007669"/>
    <property type="project" value="UniProtKB-UniRule"/>
</dbReference>
<dbReference type="InterPro" id="IPR036389">
    <property type="entry name" value="RNase_III_sf"/>
</dbReference>